<feature type="region of interest" description="Disordered" evidence="1">
    <location>
        <begin position="155"/>
        <end position="202"/>
    </location>
</feature>
<evidence type="ECO:0000313" key="2">
    <source>
        <dbReference type="EMBL" id="KAF7506957.1"/>
    </source>
</evidence>
<gene>
    <name evidence="2" type="ORF">GJ744_011088</name>
</gene>
<feature type="region of interest" description="Disordered" evidence="1">
    <location>
        <begin position="333"/>
        <end position="354"/>
    </location>
</feature>
<dbReference type="Proteomes" id="UP000606974">
    <property type="component" value="Unassembled WGS sequence"/>
</dbReference>
<feature type="region of interest" description="Disordered" evidence="1">
    <location>
        <begin position="218"/>
        <end position="253"/>
    </location>
</feature>
<feature type="region of interest" description="Disordered" evidence="1">
    <location>
        <begin position="282"/>
        <end position="301"/>
    </location>
</feature>
<dbReference type="OrthoDB" id="3800389at2759"/>
<dbReference type="EMBL" id="JAACFV010000077">
    <property type="protein sequence ID" value="KAF7506957.1"/>
    <property type="molecule type" value="Genomic_DNA"/>
</dbReference>
<comment type="caution">
    <text evidence="2">The sequence shown here is derived from an EMBL/GenBank/DDBJ whole genome shotgun (WGS) entry which is preliminary data.</text>
</comment>
<keyword evidence="3" id="KW-1185">Reference proteome</keyword>
<organism evidence="2 3">
    <name type="scientific">Endocarpon pusillum</name>
    <dbReference type="NCBI Taxonomy" id="364733"/>
    <lineage>
        <taxon>Eukaryota</taxon>
        <taxon>Fungi</taxon>
        <taxon>Dikarya</taxon>
        <taxon>Ascomycota</taxon>
        <taxon>Pezizomycotina</taxon>
        <taxon>Eurotiomycetes</taxon>
        <taxon>Chaetothyriomycetidae</taxon>
        <taxon>Verrucariales</taxon>
        <taxon>Verrucariaceae</taxon>
        <taxon>Endocarpon</taxon>
    </lineage>
</organism>
<feature type="compositionally biased region" description="Low complexity" evidence="1">
    <location>
        <begin position="218"/>
        <end position="235"/>
    </location>
</feature>
<protein>
    <submittedName>
        <fullName evidence="2">Uncharacterized protein</fullName>
    </submittedName>
</protein>
<accession>A0A8H7AFK6</accession>
<proteinExistence type="predicted"/>
<dbReference type="AlphaFoldDB" id="A0A8H7AFK6"/>
<name>A0A8H7AFK6_9EURO</name>
<reference evidence="2" key="1">
    <citation type="submission" date="2020-02" db="EMBL/GenBank/DDBJ databases">
        <authorList>
            <person name="Palmer J.M."/>
        </authorList>
    </citation>
    <scope>NUCLEOTIDE SEQUENCE</scope>
    <source>
        <strain evidence="2">EPUS1.4</strain>
        <tissue evidence="2">Thallus</tissue>
    </source>
</reference>
<evidence type="ECO:0000256" key="1">
    <source>
        <dbReference type="SAM" id="MobiDB-lite"/>
    </source>
</evidence>
<evidence type="ECO:0000313" key="3">
    <source>
        <dbReference type="Proteomes" id="UP000606974"/>
    </source>
</evidence>
<sequence>MPLDGITPTAVALPALHIALRTFQTGLELVSVHKQTQDVLYTISQVTADLKSATALRRKKSWLLDRSEKDDVDRTIQDTEKALEGLEALVERPRVDMMTKAESIRFSSRVKWVLKDATNVPAAMARLGVAFAALNREITILRGLRDKKLDDNWLNEEEKVPPPAYQDAQKPPYLRRQSTKKQSTLHVNPVEPSSPMTEMDSGVRGISCSEATLSLLSGSGKGSSPLSQSESGFPSLASETHQEALLRTRRPGREVLSTTSEVFVPSISDPSEFAPALESTYSPLPVSEHKSGQQARPGEEPCAVSQRELALMPSTLPGCERGHWANSRYNGNLVATDRGSSRSSSARGLRQSRSRSWLAFQASRPLSPAASPTLRWSGLEIPDWTRQASGR</sequence>
<feature type="compositionally biased region" description="Low complexity" evidence="1">
    <location>
        <begin position="341"/>
        <end position="354"/>
    </location>
</feature>